<proteinExistence type="predicted"/>
<dbReference type="GO" id="GO:0016740">
    <property type="term" value="F:transferase activity"/>
    <property type="evidence" value="ECO:0007669"/>
    <property type="project" value="UniProtKB-KW"/>
</dbReference>
<dbReference type="PANTHER" id="PTHR47150:SF4">
    <property type="entry name" value="HARBINGER TRANSPOSASE-DERIVED PROTEIN-RELATED"/>
    <property type="match status" value="1"/>
</dbReference>
<evidence type="ECO:0000313" key="1">
    <source>
        <dbReference type="EMBL" id="CDH61600.1"/>
    </source>
</evidence>
<dbReference type="EMBL" id="CBTN010000208">
    <property type="protein sequence ID" value="CDH61600.1"/>
    <property type="molecule type" value="Genomic_DNA"/>
</dbReference>
<reference evidence="1" key="1">
    <citation type="submission" date="2013-08" db="EMBL/GenBank/DDBJ databases">
        <title>Gene expansion shapes genome architecture in the human pathogen Lichtheimia corymbifera: an evolutionary genomics analysis in the ancient terrestrial Mucorales (Mucoromycotina).</title>
        <authorList>
            <person name="Schwartze V.U."/>
            <person name="Winter S."/>
            <person name="Shelest E."/>
            <person name="Marcet-Houben M."/>
            <person name="Horn F."/>
            <person name="Wehner S."/>
            <person name="Hoffmann K."/>
            <person name="Riege K."/>
            <person name="Sammeth M."/>
            <person name="Nowrousian M."/>
            <person name="Valiante V."/>
            <person name="Linde J."/>
            <person name="Jacobsen I.D."/>
            <person name="Marz M."/>
            <person name="Brakhage A.A."/>
            <person name="Gabaldon T."/>
            <person name="Bocker S."/>
            <person name="Voigt K."/>
        </authorList>
    </citation>
    <scope>NUCLEOTIDE SEQUENCE [LARGE SCALE GENOMIC DNA]</scope>
    <source>
        <strain evidence="1">FSU 9682</strain>
    </source>
</reference>
<dbReference type="InterPro" id="IPR006912">
    <property type="entry name" value="Harbinger_derived_prot"/>
</dbReference>
<dbReference type="PANTHER" id="PTHR47150">
    <property type="entry name" value="OS12G0169200 PROTEIN"/>
    <property type="match status" value="1"/>
</dbReference>
<dbReference type="OrthoDB" id="2287304at2759"/>
<dbReference type="Pfam" id="PF04827">
    <property type="entry name" value="Plant_tran"/>
    <property type="match status" value="2"/>
</dbReference>
<name>A0A068SHR4_9FUNG</name>
<keyword evidence="2" id="KW-1185">Reference proteome</keyword>
<dbReference type="STRING" id="1263082.A0A068SHR4"/>
<dbReference type="VEuPathDB" id="FungiDB:LCOR_12375.1"/>
<sequence length="356" mass="41312">MFTCRILELLYEDDEEFERLEHIGYISDLLDYETIPVRGGSHPGRRYIYRNHQLAHECLVRDYFAPEPVYTEQHFRRRFRMSKRLFLYIVEEMKKVDTLFTQRYDAAMKPGLSPLVRATAVMRQLAYSIGADTTDEYLRVAESTALESLIKFCENLNTIFGDKYLRQPNQHDVQRLLSENAARGFPGMLGCVDCMHWQWDNCPVAWHGAYTGRSKHASTVLEAVASYDLWIWHASIGHPGSLNDLNILQRSNLFNNIASGENHQLINASDIRPFNNIALGNAPSATYTINGHEYHMGYYLADGIYPDWATIEINKDTRTQERGKDKSFEIDVYSEDNIMVLLYLYYLKLQLYGKDD</sequence>
<dbReference type="Proteomes" id="UP000027586">
    <property type="component" value="Unassembled WGS sequence"/>
</dbReference>
<organism evidence="1 2">
    <name type="scientific">Lichtheimia corymbifera JMRC:FSU:9682</name>
    <dbReference type="NCBI Taxonomy" id="1263082"/>
    <lineage>
        <taxon>Eukaryota</taxon>
        <taxon>Fungi</taxon>
        <taxon>Fungi incertae sedis</taxon>
        <taxon>Mucoromycota</taxon>
        <taxon>Mucoromycotina</taxon>
        <taxon>Mucoromycetes</taxon>
        <taxon>Mucorales</taxon>
        <taxon>Lichtheimiaceae</taxon>
        <taxon>Lichtheimia</taxon>
    </lineage>
</organism>
<protein>
    <submittedName>
        <fullName evidence="1">Terpenoid cylase protein prenyltransferase alpha-alpha toroid</fullName>
    </submittedName>
</protein>
<comment type="caution">
    <text evidence="1">The sequence shown here is derived from an EMBL/GenBank/DDBJ whole genome shotgun (WGS) entry which is preliminary data.</text>
</comment>
<gene>
    <name evidence="1" type="ORF">LCOR_12375.1</name>
</gene>
<dbReference type="AlphaFoldDB" id="A0A068SHR4"/>
<evidence type="ECO:0000313" key="2">
    <source>
        <dbReference type="Proteomes" id="UP000027586"/>
    </source>
</evidence>
<accession>A0A068SHR4</accession>